<gene>
    <name evidence="2" type="ORF">CR513_32835</name>
</gene>
<keyword evidence="3" id="KW-1185">Reference proteome</keyword>
<dbReference type="InterPro" id="IPR056924">
    <property type="entry name" value="SH3_Tf2-1"/>
</dbReference>
<dbReference type="Proteomes" id="UP000257109">
    <property type="component" value="Unassembled WGS sequence"/>
</dbReference>
<protein>
    <recommendedName>
        <fullName evidence="1">Tf2-1-like SH3-like domain-containing protein</fullName>
    </recommendedName>
</protein>
<dbReference type="OrthoDB" id="1935586at2759"/>
<dbReference type="Pfam" id="PF24626">
    <property type="entry name" value="SH3_Tf2-1"/>
    <property type="match status" value="1"/>
</dbReference>
<accession>A0A371G5S2</accession>
<dbReference type="AlphaFoldDB" id="A0A371G5S2"/>
<name>A0A371G5S2_MUCPR</name>
<proteinExistence type="predicted"/>
<comment type="caution">
    <text evidence="2">The sequence shown here is derived from an EMBL/GenBank/DDBJ whole genome shotgun (WGS) entry which is preliminary data.</text>
</comment>
<feature type="non-terminal residue" evidence="2">
    <location>
        <position position="1"/>
    </location>
</feature>
<reference evidence="2" key="1">
    <citation type="submission" date="2018-05" db="EMBL/GenBank/DDBJ databases">
        <title>Draft genome of Mucuna pruriens seed.</title>
        <authorList>
            <person name="Nnadi N.E."/>
            <person name="Vos R."/>
            <person name="Hasami M.H."/>
            <person name="Devisetty U.K."/>
            <person name="Aguiy J.C."/>
        </authorList>
    </citation>
    <scope>NUCLEOTIDE SEQUENCE [LARGE SCALE GENOMIC DNA]</scope>
    <source>
        <strain evidence="2">JCA_2017</strain>
    </source>
</reference>
<sequence>MQTRRQNLLELHSKVQANIEKRNEQYAMQANKGMRKERFSTQRKYKLQPRGDETFQVLKRINDNAYTLDLSTAYGNCWFYQQVAIKVTL</sequence>
<organism evidence="2 3">
    <name type="scientific">Mucuna pruriens</name>
    <name type="common">Velvet bean</name>
    <name type="synonym">Dolichos pruriens</name>
    <dbReference type="NCBI Taxonomy" id="157652"/>
    <lineage>
        <taxon>Eukaryota</taxon>
        <taxon>Viridiplantae</taxon>
        <taxon>Streptophyta</taxon>
        <taxon>Embryophyta</taxon>
        <taxon>Tracheophyta</taxon>
        <taxon>Spermatophyta</taxon>
        <taxon>Magnoliopsida</taxon>
        <taxon>eudicotyledons</taxon>
        <taxon>Gunneridae</taxon>
        <taxon>Pentapetalae</taxon>
        <taxon>rosids</taxon>
        <taxon>fabids</taxon>
        <taxon>Fabales</taxon>
        <taxon>Fabaceae</taxon>
        <taxon>Papilionoideae</taxon>
        <taxon>50 kb inversion clade</taxon>
        <taxon>NPAAA clade</taxon>
        <taxon>indigoferoid/millettioid clade</taxon>
        <taxon>Phaseoleae</taxon>
        <taxon>Mucuna</taxon>
    </lineage>
</organism>
<feature type="domain" description="Tf2-1-like SH3-like" evidence="1">
    <location>
        <begin position="34"/>
        <end position="74"/>
    </location>
</feature>
<evidence type="ECO:0000313" key="3">
    <source>
        <dbReference type="Proteomes" id="UP000257109"/>
    </source>
</evidence>
<evidence type="ECO:0000259" key="1">
    <source>
        <dbReference type="Pfam" id="PF24626"/>
    </source>
</evidence>
<dbReference type="EMBL" id="QJKJ01006662">
    <property type="protein sequence ID" value="RDX85902.1"/>
    <property type="molecule type" value="Genomic_DNA"/>
</dbReference>
<evidence type="ECO:0000313" key="2">
    <source>
        <dbReference type="EMBL" id="RDX85902.1"/>
    </source>
</evidence>